<dbReference type="AlphaFoldDB" id="A0A4P9Y696"/>
<keyword evidence="3" id="KW-1185">Reference proteome</keyword>
<dbReference type="Gene3D" id="6.20.250.70">
    <property type="match status" value="1"/>
</dbReference>
<accession>A0A4P9Y696</accession>
<reference evidence="3" key="1">
    <citation type="journal article" date="2018" name="Nat. Microbiol.">
        <title>Leveraging single-cell genomics to expand the fungal tree of life.</title>
        <authorList>
            <person name="Ahrendt S.R."/>
            <person name="Quandt C.A."/>
            <person name="Ciobanu D."/>
            <person name="Clum A."/>
            <person name="Salamov A."/>
            <person name="Andreopoulos B."/>
            <person name="Cheng J.F."/>
            <person name="Woyke T."/>
            <person name="Pelin A."/>
            <person name="Henrissat B."/>
            <person name="Reynolds N.K."/>
            <person name="Benny G.L."/>
            <person name="Smith M.E."/>
            <person name="James T.Y."/>
            <person name="Grigoriev I.V."/>
        </authorList>
    </citation>
    <scope>NUCLEOTIDE SEQUENCE [LARGE SCALE GENOMIC DNA]</scope>
</reference>
<feature type="compositionally biased region" description="Basic residues" evidence="1">
    <location>
        <begin position="211"/>
        <end position="222"/>
    </location>
</feature>
<proteinExistence type="predicted"/>
<dbReference type="Proteomes" id="UP000267251">
    <property type="component" value="Unassembled WGS sequence"/>
</dbReference>
<dbReference type="EMBL" id="KZ987829">
    <property type="protein sequence ID" value="RKP14483.1"/>
    <property type="molecule type" value="Genomic_DNA"/>
</dbReference>
<feature type="compositionally biased region" description="Basic and acidic residues" evidence="1">
    <location>
        <begin position="174"/>
        <end position="184"/>
    </location>
</feature>
<name>A0A4P9Y696_9FUNG</name>
<protein>
    <submittedName>
        <fullName evidence="2">Uncharacterized protein</fullName>
    </submittedName>
</protein>
<organism evidence="2 3">
    <name type="scientific">Piptocephalis cylindrospora</name>
    <dbReference type="NCBI Taxonomy" id="1907219"/>
    <lineage>
        <taxon>Eukaryota</taxon>
        <taxon>Fungi</taxon>
        <taxon>Fungi incertae sedis</taxon>
        <taxon>Zoopagomycota</taxon>
        <taxon>Zoopagomycotina</taxon>
        <taxon>Zoopagomycetes</taxon>
        <taxon>Zoopagales</taxon>
        <taxon>Piptocephalidaceae</taxon>
        <taxon>Piptocephalis</taxon>
    </lineage>
</organism>
<feature type="region of interest" description="Disordered" evidence="1">
    <location>
        <begin position="149"/>
        <end position="222"/>
    </location>
</feature>
<evidence type="ECO:0000256" key="1">
    <source>
        <dbReference type="SAM" id="MobiDB-lite"/>
    </source>
</evidence>
<gene>
    <name evidence="2" type="ORF">BJ684DRAFT_15204</name>
</gene>
<evidence type="ECO:0000313" key="3">
    <source>
        <dbReference type="Proteomes" id="UP000267251"/>
    </source>
</evidence>
<dbReference type="GO" id="GO:0006360">
    <property type="term" value="P:transcription by RNA polymerase I"/>
    <property type="evidence" value="ECO:0007669"/>
    <property type="project" value="InterPro"/>
</dbReference>
<dbReference type="OrthoDB" id="76224at2759"/>
<evidence type="ECO:0000313" key="2">
    <source>
        <dbReference type="EMBL" id="RKP14483.1"/>
    </source>
</evidence>
<dbReference type="InterPro" id="IPR013240">
    <property type="entry name" value="DNA-dir_RNA_pol1_su_RPA34"/>
</dbReference>
<dbReference type="Pfam" id="PF08208">
    <property type="entry name" value="RNA_polI_A34"/>
    <property type="match status" value="1"/>
</dbReference>
<sequence length="222" mass="24656">MSSEKNYNWTPPAAFEPVKGRSLHFDVEDVADDTTELVLLRLPPSLSINSVDGLKLELDAPVAGKWLLERGNEACKYEVKPLKDQSEVGGEEMSNLVLLLPDHAKDGQVTVSAKQISRSFIVARKVDEPDVSTKGEALKQALPVIRAQPEGMKDQFSGSPFTPVTKYDLRKRKHDDSTKTEKSPKKSKLKKKDEEEQEDEDMGAVVVKEAKRVKKKAKKASA</sequence>